<dbReference type="GO" id="GO:0035438">
    <property type="term" value="F:cyclic-di-GMP binding"/>
    <property type="evidence" value="ECO:0007669"/>
    <property type="project" value="InterPro"/>
</dbReference>
<dbReference type="Pfam" id="PF07238">
    <property type="entry name" value="PilZ"/>
    <property type="match status" value="1"/>
</dbReference>
<dbReference type="InterPro" id="IPR009875">
    <property type="entry name" value="PilZ_domain"/>
</dbReference>
<dbReference type="EMBL" id="CP000527">
    <property type="protein sequence ID" value="ABM28034.1"/>
    <property type="molecule type" value="Genomic_DNA"/>
</dbReference>
<dbReference type="Proteomes" id="UP000009173">
    <property type="component" value="Chromosome"/>
</dbReference>
<accession>A0A0H3A962</accession>
<organism evidence="3 4">
    <name type="scientific">Nitratidesulfovibrio vulgaris (strain DP4)</name>
    <name type="common">Desulfovibrio vulgaris</name>
    <dbReference type="NCBI Taxonomy" id="391774"/>
    <lineage>
        <taxon>Bacteria</taxon>
        <taxon>Pseudomonadati</taxon>
        <taxon>Thermodesulfobacteriota</taxon>
        <taxon>Desulfovibrionia</taxon>
        <taxon>Desulfovibrionales</taxon>
        <taxon>Desulfovibrionaceae</taxon>
        <taxon>Nitratidesulfovibrio</taxon>
    </lineage>
</organism>
<feature type="region of interest" description="Disordered" evidence="1">
    <location>
        <begin position="124"/>
        <end position="147"/>
    </location>
</feature>
<proteinExistence type="predicted"/>
<evidence type="ECO:0000259" key="2">
    <source>
        <dbReference type="Pfam" id="PF07238"/>
    </source>
</evidence>
<dbReference type="AlphaFoldDB" id="A0A0H3A962"/>
<evidence type="ECO:0000313" key="3">
    <source>
        <dbReference type="EMBL" id="ABM28034.1"/>
    </source>
</evidence>
<dbReference type="KEGG" id="dvl:Dvul_1014"/>
<evidence type="ECO:0000256" key="1">
    <source>
        <dbReference type="SAM" id="MobiDB-lite"/>
    </source>
</evidence>
<sequence>MSEFDEFDDFDFSLPTTHGARQAYRALVQGVAAVVPSHGLYAVRDISALGLALLAPCDAFVDGEHFRLDLFVDGEPYIEGLLAHVVRRCDAGLVACSFDGPNRAQEEHLDKLVLEVQKRQIAERKAAEQRNEESKETTRDIGADERS</sequence>
<name>A0A0H3A962_NITV4</name>
<reference evidence="4" key="1">
    <citation type="journal article" date="2009" name="Environ. Microbiol.">
        <title>Contribution of mobile genetic elements to Desulfovibrio vulgaris genome plasticity.</title>
        <authorList>
            <person name="Walker C.B."/>
            <person name="Stolyar S."/>
            <person name="Chivian D."/>
            <person name="Pinel N."/>
            <person name="Gabster J.A."/>
            <person name="Dehal P.S."/>
            <person name="He Z."/>
            <person name="Yang Z.K."/>
            <person name="Yen H.C."/>
            <person name="Zhou J."/>
            <person name="Wall J.D."/>
            <person name="Hazen T.C."/>
            <person name="Arkin A.P."/>
            <person name="Stahl D.A."/>
        </authorList>
    </citation>
    <scope>NUCLEOTIDE SEQUENCE [LARGE SCALE GENOMIC DNA]</scope>
    <source>
        <strain evidence="4">DP4</strain>
    </source>
</reference>
<evidence type="ECO:0000313" key="4">
    <source>
        <dbReference type="Proteomes" id="UP000009173"/>
    </source>
</evidence>
<dbReference type="RefSeq" id="WP_010939502.1">
    <property type="nucleotide sequence ID" value="NC_008751.1"/>
</dbReference>
<protein>
    <submittedName>
        <fullName evidence="3">Type IV pilus assembly PilZ</fullName>
    </submittedName>
</protein>
<dbReference type="HOGENOM" id="CLU_130317_0_0_7"/>
<gene>
    <name evidence="3" type="ordered locus">Dvul_1014</name>
</gene>
<dbReference type="SMR" id="A0A0H3A962"/>
<feature type="domain" description="PilZ" evidence="2">
    <location>
        <begin position="21"/>
        <end position="114"/>
    </location>
</feature>